<comment type="cofactor">
    <cofactor evidence="1">
        <name>Mg(2+)</name>
        <dbReference type="ChEBI" id="CHEBI:18420"/>
    </cofactor>
</comment>
<evidence type="ECO:0000256" key="1">
    <source>
        <dbReference type="RuleBase" id="RU363044"/>
    </source>
</evidence>
<dbReference type="InterPro" id="IPR027417">
    <property type="entry name" value="P-loop_NTPase"/>
</dbReference>
<dbReference type="EMBL" id="LK023373">
    <property type="protein sequence ID" value="CDS13141.1"/>
    <property type="molecule type" value="Genomic_DNA"/>
</dbReference>
<name>A0A077WZW6_9FUNG</name>
<organism evidence="4">
    <name type="scientific">Lichtheimia ramosa</name>
    <dbReference type="NCBI Taxonomy" id="688394"/>
    <lineage>
        <taxon>Eukaryota</taxon>
        <taxon>Fungi</taxon>
        <taxon>Fungi incertae sedis</taxon>
        <taxon>Mucoromycota</taxon>
        <taxon>Mucoromycotina</taxon>
        <taxon>Mucoromycetes</taxon>
        <taxon>Mucorales</taxon>
        <taxon>Lichtheimiaceae</taxon>
        <taxon>Lichtheimia</taxon>
    </lineage>
</organism>
<dbReference type="Pfam" id="PF21530">
    <property type="entry name" value="Pif1_2B_dom"/>
    <property type="match status" value="1"/>
</dbReference>
<sequence>MPFVSPRDPERFALRLLLHKVPGPLSFEDLRTVDGHLYDSFVDAAKARGLLESDDEYYHCLREAIGHFTSSSQLRQLFVTILTFGNPSNPGDLWEKHCTSLCDDYQWQYIANGMEVDMKRCIAEALRDIHHLLANQNMTLEDFHGMPSLPDSSIFEQPLPSAHGNDIQVSATGAIITPDECASRVAALNTEQRAIFDTIVNAVLQQDMVQQRLYFIDGPGGSGKTYLYNTLLSYVRTVLNQSAIAVASTGVAALLLFGGATAHSTFRIPVECLNETSTCRISVQSERAKQLRNATLIVWDEAPMMNRFAVEAVDRTLRDIMSRNDSLLKNIPFGGKVVVFGGDFRQTLPVIEGANRAQTTAASISRSYIWQHVQICRLTINMRLQNINHDTQHAHRQRAFAQYLLNIGEGRIPTISQNSDYIRIDGDVQCLRGSNIYHMVDTVYPNLRTITANNAVQLAQAAILTTTNDCVNRINAVATEILPGEAYEYLSADSISFTHSDQHEDIPIDFLNTVTPNGMPDHKLSLKKNQPLILLRNLRPDQGLCNGTKLICRNLHRYYIEAEIASPGIHAGTIVLIPRIKLFGKINGTAIELSRKQFPVRPAFAMTINKSQGQTLSRVGVYLTAPVFSHGQLYVAFSRVTNYHNLQVMAEYDEDTQSHVTKNIVYHEVLH</sequence>
<dbReference type="GO" id="GO:0005524">
    <property type="term" value="F:ATP binding"/>
    <property type="evidence" value="ECO:0007669"/>
    <property type="project" value="UniProtKB-KW"/>
</dbReference>
<dbReference type="InterPro" id="IPR049163">
    <property type="entry name" value="Pif1-like_2B_dom"/>
</dbReference>
<dbReference type="EC" id="5.6.2.3" evidence="1"/>
<accession>A0A077WZW6</accession>
<keyword evidence="1" id="KW-0547">Nucleotide-binding</keyword>
<keyword evidence="1" id="KW-0233">DNA recombination</keyword>
<dbReference type="OrthoDB" id="5860629at2759"/>
<gene>
    <name evidence="4" type="ORF">LRAMOSA11505</name>
</gene>
<protein>
    <recommendedName>
        <fullName evidence="1">ATP-dependent DNA helicase</fullName>
        <ecNumber evidence="1">5.6.2.3</ecNumber>
    </recommendedName>
</protein>
<evidence type="ECO:0000259" key="3">
    <source>
        <dbReference type="Pfam" id="PF21530"/>
    </source>
</evidence>
<proteinExistence type="inferred from homology"/>
<dbReference type="Gene3D" id="3.40.50.300">
    <property type="entry name" value="P-loop containing nucleotide triphosphate hydrolases"/>
    <property type="match status" value="1"/>
</dbReference>
<dbReference type="CDD" id="cd18809">
    <property type="entry name" value="SF1_C_RecD"/>
    <property type="match status" value="1"/>
</dbReference>
<dbReference type="PANTHER" id="PTHR10492">
    <property type="match status" value="1"/>
</dbReference>
<comment type="catalytic activity">
    <reaction evidence="1">
        <text>ATP + H2O = ADP + phosphate + H(+)</text>
        <dbReference type="Rhea" id="RHEA:13065"/>
        <dbReference type="ChEBI" id="CHEBI:15377"/>
        <dbReference type="ChEBI" id="CHEBI:15378"/>
        <dbReference type="ChEBI" id="CHEBI:30616"/>
        <dbReference type="ChEBI" id="CHEBI:43474"/>
        <dbReference type="ChEBI" id="CHEBI:456216"/>
        <dbReference type="EC" id="5.6.2.3"/>
    </reaction>
</comment>
<evidence type="ECO:0000313" key="4">
    <source>
        <dbReference type="EMBL" id="CDS13141.1"/>
    </source>
</evidence>
<dbReference type="Pfam" id="PF05970">
    <property type="entry name" value="PIF1"/>
    <property type="match status" value="1"/>
</dbReference>
<comment type="similarity">
    <text evidence="1">Belongs to the helicase family.</text>
</comment>
<dbReference type="SUPFAM" id="SSF52540">
    <property type="entry name" value="P-loop containing nucleoside triphosphate hydrolases"/>
    <property type="match status" value="2"/>
</dbReference>
<dbReference type="AlphaFoldDB" id="A0A077WZW6"/>
<reference evidence="4" key="1">
    <citation type="journal article" date="2014" name="Genome Announc.">
        <title>De novo whole-genome sequence and genome annotation of Lichtheimia ramosa.</title>
        <authorList>
            <person name="Linde J."/>
            <person name="Schwartze V."/>
            <person name="Binder U."/>
            <person name="Lass-Florl C."/>
            <person name="Voigt K."/>
            <person name="Horn F."/>
        </authorList>
    </citation>
    <scope>NUCLEOTIDE SEQUENCE</scope>
    <source>
        <strain evidence="4">JMRC FSU:6197</strain>
    </source>
</reference>
<keyword evidence="1" id="KW-0378">Hydrolase</keyword>
<dbReference type="GO" id="GO:0000723">
    <property type="term" value="P:telomere maintenance"/>
    <property type="evidence" value="ECO:0007669"/>
    <property type="project" value="InterPro"/>
</dbReference>
<feature type="domain" description="DNA helicase Pif1-like 2B" evidence="3">
    <location>
        <begin position="509"/>
        <end position="553"/>
    </location>
</feature>
<keyword evidence="1" id="KW-0234">DNA repair</keyword>
<dbReference type="GO" id="GO:0006281">
    <property type="term" value="P:DNA repair"/>
    <property type="evidence" value="ECO:0007669"/>
    <property type="project" value="UniProtKB-KW"/>
</dbReference>
<evidence type="ECO:0000259" key="2">
    <source>
        <dbReference type="Pfam" id="PF05970"/>
    </source>
</evidence>
<dbReference type="GO" id="GO:0043139">
    <property type="term" value="F:5'-3' DNA helicase activity"/>
    <property type="evidence" value="ECO:0007669"/>
    <property type="project" value="UniProtKB-EC"/>
</dbReference>
<feature type="domain" description="DNA helicase Pif1-like DEAD-box helicase" evidence="2">
    <location>
        <begin position="188"/>
        <end position="414"/>
    </location>
</feature>
<keyword evidence="1" id="KW-0227">DNA damage</keyword>
<dbReference type="GO" id="GO:0016887">
    <property type="term" value="F:ATP hydrolysis activity"/>
    <property type="evidence" value="ECO:0007669"/>
    <property type="project" value="RHEA"/>
</dbReference>
<keyword evidence="1" id="KW-0067">ATP-binding</keyword>
<dbReference type="GO" id="GO:0006310">
    <property type="term" value="P:DNA recombination"/>
    <property type="evidence" value="ECO:0007669"/>
    <property type="project" value="UniProtKB-KW"/>
</dbReference>
<dbReference type="InterPro" id="IPR010285">
    <property type="entry name" value="DNA_helicase_pif1-like_DEAD"/>
</dbReference>
<keyword evidence="1" id="KW-0347">Helicase</keyword>
<dbReference type="PANTHER" id="PTHR10492:SF57">
    <property type="entry name" value="ATP-DEPENDENT DNA HELICASE"/>
    <property type="match status" value="1"/>
</dbReference>